<protein>
    <recommendedName>
        <fullName evidence="3">ABC-type xenobiotic transporter</fullName>
        <ecNumber evidence="3">7.6.2.2</ecNumber>
    </recommendedName>
</protein>
<evidence type="ECO:0000256" key="5">
    <source>
        <dbReference type="ARBA" id="ARBA00022692"/>
    </source>
</evidence>
<comment type="caution">
    <text evidence="13">The sequence shown here is derived from an EMBL/GenBank/DDBJ whole genome shotgun (WGS) entry which is preliminary data.</text>
</comment>
<comment type="similarity">
    <text evidence="2">Belongs to the ABC transporter superfamily. ABCC family. Conjugate transporter (TC 3.A.1.208) subfamily.</text>
</comment>
<keyword evidence="6" id="KW-0547">Nucleotide-binding</keyword>
<evidence type="ECO:0000256" key="8">
    <source>
        <dbReference type="ARBA" id="ARBA00022989"/>
    </source>
</evidence>
<evidence type="ECO:0000313" key="13">
    <source>
        <dbReference type="EMBL" id="CAI0546370.1"/>
    </source>
</evidence>
<accession>A0AAV0QLK6</accession>
<dbReference type="GO" id="GO:0008559">
    <property type="term" value="F:ABC-type xenobiotic transporter activity"/>
    <property type="evidence" value="ECO:0007669"/>
    <property type="project" value="UniProtKB-EC"/>
</dbReference>
<reference evidence="13" key="1">
    <citation type="submission" date="2022-08" db="EMBL/GenBank/DDBJ databases">
        <authorList>
            <person name="Gutierrez-Valencia J."/>
        </authorList>
    </citation>
    <scope>NUCLEOTIDE SEQUENCE</scope>
</reference>
<dbReference type="Pfam" id="PF00664">
    <property type="entry name" value="ABC_membrane"/>
    <property type="match status" value="1"/>
</dbReference>
<dbReference type="Gene3D" id="3.40.50.300">
    <property type="entry name" value="P-loop containing nucleotide triphosphate hydrolases"/>
    <property type="match status" value="3"/>
</dbReference>
<dbReference type="SUPFAM" id="SSF90123">
    <property type="entry name" value="ABC transporter transmembrane region"/>
    <property type="match status" value="2"/>
</dbReference>
<dbReference type="InterPro" id="IPR003593">
    <property type="entry name" value="AAA+_ATPase"/>
</dbReference>
<dbReference type="PANTHER" id="PTHR24223:SF369">
    <property type="entry name" value="ABC TRANSPORTER C FAMILY MEMBER 10"/>
    <property type="match status" value="1"/>
</dbReference>
<evidence type="ECO:0000256" key="1">
    <source>
        <dbReference type="ARBA" id="ARBA00004370"/>
    </source>
</evidence>
<sequence>MDFLEQLSNEKPSQQQPPSLLWTIVRCHSREILVSGLFAFLKIVTVSAGPMLLNSFILVAEGNSSFEYEGYLLAVTLFLCKCVESLSQRQWYFRSRLIGLKVRSLLTSAIYKKQLKLSNAGRSTLRLVQEPVRSIPDVIGVVIQAKVAFARIVRFLEAPELQNVSHSQRSSNVGGADYAVRIKSADFSWEENSSSAKATLRDVSLEVRPGEKVAVCGEVGSGKSTLLAAILGEVPNTRGSALYQDADIYLLDDPFSAVDAHTATSLFNEYVMEALARKTVFLVTHQVDFLPAFDAVLELVHAHKETAGTERLEEVSSAHKAGGSSSREIKKTYVENQTQVAQGDQLIKKEERETGDTGLKPYIQYLNQNKGYLYFSLAAISHLTFVASQVSQNSWMAANVDNPNISTLKLIGVYLLIGVGSTVFLLSRGISTVILNMQSSRSLFSQLLISLFRAPMSFYDSTPLGRILSRIIVDGIDITKIGLHDLRSRFGIIPQDPTLFNGTVRYNLDPLAQHTDQEIWEVKILLSVIHLGSCLILDCLQI</sequence>
<gene>
    <name evidence="13" type="ORF">LITE_LOCUS43940</name>
</gene>
<dbReference type="EMBL" id="CAMGYJ010000010">
    <property type="protein sequence ID" value="CAI0546370.1"/>
    <property type="molecule type" value="Genomic_DNA"/>
</dbReference>
<keyword evidence="8" id="KW-1133">Transmembrane helix</keyword>
<comment type="catalytic activity">
    <reaction evidence="10">
        <text>ATP + H2O + xenobioticSide 1 = ADP + phosphate + xenobioticSide 2.</text>
        <dbReference type="EC" id="7.6.2.2"/>
    </reaction>
</comment>
<dbReference type="GO" id="GO:0016887">
    <property type="term" value="F:ATP hydrolysis activity"/>
    <property type="evidence" value="ECO:0007669"/>
    <property type="project" value="InterPro"/>
</dbReference>
<dbReference type="InterPro" id="IPR027417">
    <property type="entry name" value="P-loop_NTPase"/>
</dbReference>
<dbReference type="PROSITE" id="PS50929">
    <property type="entry name" value="ABC_TM1F"/>
    <property type="match status" value="1"/>
</dbReference>
<keyword evidence="14" id="KW-1185">Reference proteome</keyword>
<dbReference type="InterPro" id="IPR050173">
    <property type="entry name" value="ABC_transporter_C-like"/>
</dbReference>
<dbReference type="PANTHER" id="PTHR24223">
    <property type="entry name" value="ATP-BINDING CASSETTE SUB-FAMILY C"/>
    <property type="match status" value="1"/>
</dbReference>
<dbReference type="SMART" id="SM00382">
    <property type="entry name" value="AAA"/>
    <property type="match status" value="1"/>
</dbReference>
<feature type="domain" description="ABC transporter" evidence="11">
    <location>
        <begin position="180"/>
        <end position="419"/>
    </location>
</feature>
<keyword evidence="9" id="KW-0472">Membrane</keyword>
<evidence type="ECO:0000256" key="6">
    <source>
        <dbReference type="ARBA" id="ARBA00022741"/>
    </source>
</evidence>
<dbReference type="InterPro" id="IPR003439">
    <property type="entry name" value="ABC_transporter-like_ATP-bd"/>
</dbReference>
<feature type="domain" description="ABC transmembrane type-1" evidence="12">
    <location>
        <begin position="410"/>
        <end position="474"/>
    </location>
</feature>
<dbReference type="Gene3D" id="1.20.1560.10">
    <property type="entry name" value="ABC transporter type 1, transmembrane domain"/>
    <property type="match status" value="1"/>
</dbReference>
<evidence type="ECO:0000256" key="9">
    <source>
        <dbReference type="ARBA" id="ARBA00023136"/>
    </source>
</evidence>
<dbReference type="InterPro" id="IPR011527">
    <property type="entry name" value="ABC1_TM_dom"/>
</dbReference>
<evidence type="ECO:0000259" key="11">
    <source>
        <dbReference type="PROSITE" id="PS50893"/>
    </source>
</evidence>
<keyword evidence="4" id="KW-0813">Transport</keyword>
<evidence type="ECO:0000256" key="2">
    <source>
        <dbReference type="ARBA" id="ARBA00009726"/>
    </source>
</evidence>
<name>A0AAV0QLK6_9ROSI</name>
<evidence type="ECO:0000256" key="7">
    <source>
        <dbReference type="ARBA" id="ARBA00022840"/>
    </source>
</evidence>
<keyword evidence="7" id="KW-0067">ATP-binding</keyword>
<dbReference type="GO" id="GO:0005524">
    <property type="term" value="F:ATP binding"/>
    <property type="evidence" value="ECO:0007669"/>
    <property type="project" value="UniProtKB-KW"/>
</dbReference>
<dbReference type="PROSITE" id="PS50893">
    <property type="entry name" value="ABC_TRANSPORTER_2"/>
    <property type="match status" value="1"/>
</dbReference>
<evidence type="ECO:0000256" key="10">
    <source>
        <dbReference type="ARBA" id="ARBA00034018"/>
    </source>
</evidence>
<organism evidence="13 14">
    <name type="scientific">Linum tenue</name>
    <dbReference type="NCBI Taxonomy" id="586396"/>
    <lineage>
        <taxon>Eukaryota</taxon>
        <taxon>Viridiplantae</taxon>
        <taxon>Streptophyta</taxon>
        <taxon>Embryophyta</taxon>
        <taxon>Tracheophyta</taxon>
        <taxon>Spermatophyta</taxon>
        <taxon>Magnoliopsida</taxon>
        <taxon>eudicotyledons</taxon>
        <taxon>Gunneridae</taxon>
        <taxon>Pentapetalae</taxon>
        <taxon>rosids</taxon>
        <taxon>fabids</taxon>
        <taxon>Malpighiales</taxon>
        <taxon>Linaceae</taxon>
        <taxon>Linum</taxon>
    </lineage>
</organism>
<dbReference type="SUPFAM" id="SSF52540">
    <property type="entry name" value="P-loop containing nucleoside triphosphate hydrolases"/>
    <property type="match status" value="2"/>
</dbReference>
<proteinExistence type="inferred from homology"/>
<comment type="subcellular location">
    <subcellularLocation>
        <location evidence="1">Membrane</location>
    </subcellularLocation>
</comment>
<dbReference type="GO" id="GO:0016020">
    <property type="term" value="C:membrane"/>
    <property type="evidence" value="ECO:0007669"/>
    <property type="project" value="UniProtKB-SubCell"/>
</dbReference>
<evidence type="ECO:0000256" key="3">
    <source>
        <dbReference type="ARBA" id="ARBA00012191"/>
    </source>
</evidence>
<keyword evidence="5" id="KW-0812">Transmembrane</keyword>
<evidence type="ECO:0000259" key="12">
    <source>
        <dbReference type="PROSITE" id="PS50929"/>
    </source>
</evidence>
<evidence type="ECO:0000256" key="4">
    <source>
        <dbReference type="ARBA" id="ARBA00022448"/>
    </source>
</evidence>
<dbReference type="Proteomes" id="UP001154282">
    <property type="component" value="Unassembled WGS sequence"/>
</dbReference>
<evidence type="ECO:0000313" key="14">
    <source>
        <dbReference type="Proteomes" id="UP001154282"/>
    </source>
</evidence>
<dbReference type="InterPro" id="IPR036640">
    <property type="entry name" value="ABC1_TM_sf"/>
</dbReference>
<dbReference type="Pfam" id="PF00005">
    <property type="entry name" value="ABC_tran"/>
    <property type="match status" value="1"/>
</dbReference>
<dbReference type="AlphaFoldDB" id="A0AAV0QLK6"/>
<dbReference type="EC" id="7.6.2.2" evidence="3"/>